<dbReference type="InterPro" id="IPR002586">
    <property type="entry name" value="CobQ/CobB/MinD/ParA_Nub-bd_dom"/>
</dbReference>
<dbReference type="InterPro" id="IPR050625">
    <property type="entry name" value="ParA/MinD_ATPase"/>
</dbReference>
<dbReference type="KEGG" id="tai:Taci_1313"/>
<dbReference type="GO" id="GO:0016887">
    <property type="term" value="F:ATP hydrolysis activity"/>
    <property type="evidence" value="ECO:0007669"/>
    <property type="project" value="TreeGrafter"/>
</dbReference>
<dbReference type="InterPro" id="IPR025501">
    <property type="entry name" value="MinD_FleN"/>
</dbReference>
<evidence type="ECO:0000256" key="1">
    <source>
        <dbReference type="ARBA" id="ARBA00022741"/>
    </source>
</evidence>
<dbReference type="PIRSF" id="PIRSF003092">
    <property type="entry name" value="MinD"/>
    <property type="match status" value="1"/>
</dbReference>
<gene>
    <name evidence="4" type="ordered locus">Taci_1313</name>
</gene>
<dbReference type="InterPro" id="IPR033875">
    <property type="entry name" value="FlhG"/>
</dbReference>
<dbReference type="EnsemblBacteria" id="ACZ19544">
    <property type="protein sequence ID" value="ACZ19544"/>
    <property type="gene ID" value="Taci_1313"/>
</dbReference>
<dbReference type="EMBL" id="CP001818">
    <property type="protein sequence ID" value="ACZ19544.1"/>
    <property type="molecule type" value="Genomic_DNA"/>
</dbReference>
<dbReference type="HOGENOM" id="CLU_037612_0_0_0"/>
<dbReference type="STRING" id="525903.Taci_1313"/>
<dbReference type="eggNOG" id="COG0455">
    <property type="taxonomic scope" value="Bacteria"/>
</dbReference>
<dbReference type="InterPro" id="IPR027417">
    <property type="entry name" value="P-loop_NTPase"/>
</dbReference>
<protein>
    <submittedName>
        <fullName evidence="4">NifH/FrxC:cobyrinic acid a,c-diamide synthase</fullName>
    </submittedName>
</protein>
<keyword evidence="2" id="KW-0067">ATP-binding</keyword>
<dbReference type="RefSeq" id="WP_012870055.1">
    <property type="nucleotide sequence ID" value="NC_013522.1"/>
</dbReference>
<evidence type="ECO:0000313" key="4">
    <source>
        <dbReference type="EMBL" id="ACZ19544.1"/>
    </source>
</evidence>
<reference evidence="4 5" key="1">
    <citation type="journal article" date="2009" name="Stand. Genomic Sci.">
        <title>Complete genome sequence of Thermanaerovibrio acidaminovorans type strain (Su883).</title>
        <authorList>
            <person name="Chovatia M."/>
            <person name="Sikorski J."/>
            <person name="Schroder M."/>
            <person name="Lapidus A."/>
            <person name="Nolan M."/>
            <person name="Tice H."/>
            <person name="Glavina Del Rio T."/>
            <person name="Copeland A."/>
            <person name="Cheng J.F."/>
            <person name="Lucas S."/>
            <person name="Chen F."/>
            <person name="Bruce D."/>
            <person name="Goodwin L."/>
            <person name="Pitluck S."/>
            <person name="Ivanova N."/>
            <person name="Mavromatis K."/>
            <person name="Ovchinnikova G."/>
            <person name="Pati A."/>
            <person name="Chen A."/>
            <person name="Palaniappan K."/>
            <person name="Land M."/>
            <person name="Hauser L."/>
            <person name="Chang Y.J."/>
            <person name="Jeffries C.D."/>
            <person name="Chain P."/>
            <person name="Saunders E."/>
            <person name="Detter J.C."/>
            <person name="Brettin T."/>
            <person name="Rohde M."/>
            <person name="Goker M."/>
            <person name="Spring S."/>
            <person name="Bristow J."/>
            <person name="Markowitz V."/>
            <person name="Hugenholtz P."/>
            <person name="Kyrpides N.C."/>
            <person name="Klenk H.P."/>
            <person name="Eisen J.A."/>
        </authorList>
    </citation>
    <scope>NUCLEOTIDE SEQUENCE [LARGE SCALE GENOMIC DNA]</scope>
    <source>
        <strain evidence="5">ATCC 49978 / DSM 6589 / Su883</strain>
    </source>
</reference>
<organism evidence="4 5">
    <name type="scientific">Thermanaerovibrio acidaminovorans (strain ATCC 49978 / DSM 6589 / Su883)</name>
    <name type="common">Selenomonas acidaminovorans</name>
    <dbReference type="NCBI Taxonomy" id="525903"/>
    <lineage>
        <taxon>Bacteria</taxon>
        <taxon>Thermotogati</taxon>
        <taxon>Synergistota</taxon>
        <taxon>Synergistia</taxon>
        <taxon>Synergistales</taxon>
        <taxon>Synergistaceae</taxon>
        <taxon>Thermanaerovibrio</taxon>
    </lineage>
</organism>
<evidence type="ECO:0000259" key="3">
    <source>
        <dbReference type="Pfam" id="PF01656"/>
    </source>
</evidence>
<dbReference type="CDD" id="cd02038">
    <property type="entry name" value="FlhG-like"/>
    <property type="match status" value="1"/>
</dbReference>
<dbReference type="PATRIC" id="fig|525903.6.peg.1314"/>
<proteinExistence type="predicted"/>
<dbReference type="Gene3D" id="3.40.50.300">
    <property type="entry name" value="P-loop containing nucleotide triphosphate hydrolases"/>
    <property type="match status" value="1"/>
</dbReference>
<dbReference type="OrthoDB" id="9773088at2"/>
<dbReference type="GO" id="GO:0051782">
    <property type="term" value="P:negative regulation of cell division"/>
    <property type="evidence" value="ECO:0007669"/>
    <property type="project" value="TreeGrafter"/>
</dbReference>
<dbReference type="GO" id="GO:0005524">
    <property type="term" value="F:ATP binding"/>
    <property type="evidence" value="ECO:0007669"/>
    <property type="project" value="UniProtKB-KW"/>
</dbReference>
<sequence>MDRPNGRFDQAWALREAVMSSRQAQSRFRGLRSIAVVSGKGGVGKTNLSVNLALAMGQLGRDVMLMDADMGLANVDLLLGVVPKHHLGHVIGGTMGLEDIVISVNDRVRLIPGGAGFSDLADLDEQSQAMLIERFSAMESQAEVLLVDTGAGIHRNVISFAAAADQVLLLTTTEPTAIRDAYGVLKSLVMGVSWKPNVSLVVNMAMSQEEALSVADRVRMAASQFLDLAIDYVGYVPWDQSVMESVRRRRPFLLEMPDSPAASCVKVIARRLVSGGQDQEAPQGRGLKAFMLRLGRRMRLKS</sequence>
<dbReference type="AlphaFoldDB" id="D1B6A3"/>
<keyword evidence="1" id="KW-0547">Nucleotide-binding</keyword>
<evidence type="ECO:0000256" key="2">
    <source>
        <dbReference type="ARBA" id="ARBA00022840"/>
    </source>
</evidence>
<evidence type="ECO:0000313" key="5">
    <source>
        <dbReference type="Proteomes" id="UP000002030"/>
    </source>
</evidence>
<keyword evidence="5" id="KW-1185">Reference proteome</keyword>
<feature type="domain" description="CobQ/CobB/MinD/ParA nucleotide binding" evidence="3">
    <location>
        <begin position="34"/>
        <end position="251"/>
    </location>
</feature>
<dbReference type="PANTHER" id="PTHR43384">
    <property type="entry name" value="SEPTUM SITE-DETERMINING PROTEIN MIND HOMOLOG, CHLOROPLASTIC-RELATED"/>
    <property type="match status" value="1"/>
</dbReference>
<dbReference type="PANTHER" id="PTHR43384:SF4">
    <property type="entry name" value="CELLULOSE BIOSYNTHESIS PROTEIN BCSQ-RELATED"/>
    <property type="match status" value="1"/>
</dbReference>
<dbReference type="Proteomes" id="UP000002030">
    <property type="component" value="Chromosome"/>
</dbReference>
<dbReference type="GO" id="GO:0005829">
    <property type="term" value="C:cytosol"/>
    <property type="evidence" value="ECO:0007669"/>
    <property type="project" value="TreeGrafter"/>
</dbReference>
<accession>D1B6A3</accession>
<dbReference type="SUPFAM" id="SSF52540">
    <property type="entry name" value="P-loop containing nucleoside triphosphate hydrolases"/>
    <property type="match status" value="1"/>
</dbReference>
<name>D1B6A3_THEAS</name>
<dbReference type="Pfam" id="PF01656">
    <property type="entry name" value="CbiA"/>
    <property type="match status" value="1"/>
</dbReference>
<dbReference type="GO" id="GO:0009898">
    <property type="term" value="C:cytoplasmic side of plasma membrane"/>
    <property type="evidence" value="ECO:0007669"/>
    <property type="project" value="TreeGrafter"/>
</dbReference>